<dbReference type="Proteomes" id="UP000268669">
    <property type="component" value="Chromosome"/>
</dbReference>
<organism evidence="1 2">
    <name type="scientific">Yersinia pseudotuberculosis</name>
    <dbReference type="NCBI Taxonomy" id="633"/>
    <lineage>
        <taxon>Bacteria</taxon>
        <taxon>Pseudomonadati</taxon>
        <taxon>Pseudomonadota</taxon>
        <taxon>Gammaproteobacteria</taxon>
        <taxon>Enterobacterales</taxon>
        <taxon>Yersiniaceae</taxon>
        <taxon>Yersinia</taxon>
    </lineage>
</organism>
<dbReference type="EMBL" id="CP033713">
    <property type="protein sequence ID" value="AYW92025.1"/>
    <property type="molecule type" value="Genomic_DNA"/>
</dbReference>
<accession>A0ABM7AHK7</accession>
<evidence type="ECO:0000313" key="1">
    <source>
        <dbReference type="EMBL" id="AYW92025.1"/>
    </source>
</evidence>
<dbReference type="RefSeq" id="WP_038400983.1">
    <property type="nucleotide sequence ID" value="NZ_CP008943.1"/>
</dbReference>
<dbReference type="PROSITE" id="PS51257">
    <property type="entry name" value="PROKAR_LIPOPROTEIN"/>
    <property type="match status" value="1"/>
</dbReference>
<sequence length="188" mass="20377">MQRLTFYIAAVAVTLAGCSGHYVSSAEKTAVDQLKTITGDDELCQALATVNSAPAKSGGVATMQREDFDVYYAQKTYLKQRIAARDLDCSKPKTKNTQTVAPVEELNPRQEQARVSATCSAIAQRSQFADPNVAYEMCGRGYKATSKKCSHDIAGFTEQSQQLTGAARAEYLEIGSAFRVGCNLKVRS</sequence>
<protein>
    <recommendedName>
        <fullName evidence="3">Lipoprotein</fullName>
    </recommendedName>
</protein>
<proteinExistence type="predicted"/>
<gene>
    <name evidence="1" type="ORF">EGX47_12425</name>
</gene>
<reference evidence="1" key="1">
    <citation type="submission" date="2018-11" db="EMBL/GenBank/DDBJ databases">
        <title>FDA dAtabase for Regulatory Grade micrObial Sequences (FDA-ARGOS): Supporting development and validation of Infectious Disease Dx tests.</title>
        <authorList>
            <person name="Bliska J."/>
            <person name="Cleland M.-M."/>
            <person name="Tallon L."/>
            <person name="Sadzewicz L."/>
            <person name="Zhao X."/>
            <person name="Vavikolanu K."/>
            <person name="Mehta A."/>
            <person name="Aluvathingal J."/>
            <person name="Nadendla S."/>
            <person name="Yan Y."/>
            <person name="Sichtig H."/>
        </authorList>
    </citation>
    <scope>NUCLEOTIDE SEQUENCE [LARGE SCALE GENOMIC DNA]</scope>
    <source>
        <strain evidence="1">FDAARGOS_581</strain>
    </source>
</reference>
<keyword evidence="2" id="KW-1185">Reference proteome</keyword>
<evidence type="ECO:0000313" key="2">
    <source>
        <dbReference type="Proteomes" id="UP000268669"/>
    </source>
</evidence>
<name>A0ABM7AHK7_YERPU</name>
<evidence type="ECO:0008006" key="3">
    <source>
        <dbReference type="Google" id="ProtNLM"/>
    </source>
</evidence>